<feature type="chain" id="PRO_5011588856" evidence="7">
    <location>
        <begin position="29"/>
        <end position="333"/>
    </location>
</feature>
<dbReference type="Pfam" id="PF01473">
    <property type="entry name" value="Choline_bind_1"/>
    <property type="match status" value="5"/>
</dbReference>
<sequence length="333" mass="37964">MINIKRICLFTVGAILTMSSMITYVANASTETITNNRAKQFVDIVTEQKNKPYQYGATGPSCFDCSGLIYYATGQMPSLKIDGQDVKINLENGLGRSTNDQYNAEKGHYVSIYDRRPGDIVFFGGSSYNVTHEGMYLQGDTFIHAPRTNEVVKETSLSSRSNLLPSVRRLEGWLQSSNSWKFLVADTEVNNKWILDNNSYYYINNSGYMEENSWQWIDGSCYKFNPSGIMESDNWLWDNGKCYYVKPSGAMDRNNWVQYKEIWYYVGNDGAMIVNDWVQWKDIWYHVGSDGAMQKSWLTINGKQYYFYNDGSMAVNTVIDGKTIGFDGAVIKG</sequence>
<dbReference type="InterPro" id="IPR038765">
    <property type="entry name" value="Papain-like_cys_pep_sf"/>
</dbReference>
<evidence type="ECO:0000256" key="4">
    <source>
        <dbReference type="ARBA" id="ARBA00022801"/>
    </source>
</evidence>
<keyword evidence="7" id="KW-0732">Signal</keyword>
<evidence type="ECO:0000256" key="1">
    <source>
        <dbReference type="ARBA" id="ARBA00007074"/>
    </source>
</evidence>
<dbReference type="SUPFAM" id="SSF54001">
    <property type="entry name" value="Cysteine proteinases"/>
    <property type="match status" value="1"/>
</dbReference>
<keyword evidence="5" id="KW-0788">Thiol protease</keyword>
<dbReference type="RefSeq" id="WP_090038590.1">
    <property type="nucleotide sequence ID" value="NZ_FOKI01000003.1"/>
</dbReference>
<dbReference type="InterPro" id="IPR000064">
    <property type="entry name" value="NLP_P60_dom"/>
</dbReference>
<evidence type="ECO:0000256" key="5">
    <source>
        <dbReference type="ARBA" id="ARBA00022807"/>
    </source>
</evidence>
<name>A0A1I0VWE0_9CLOT</name>
<accession>A0A1I0VWE0</accession>
<evidence type="ECO:0000256" key="6">
    <source>
        <dbReference type="PROSITE-ProRule" id="PRU00591"/>
    </source>
</evidence>
<keyword evidence="3" id="KW-0677">Repeat</keyword>
<keyword evidence="10" id="KW-1185">Reference proteome</keyword>
<gene>
    <name evidence="9" type="ORF">SAMN04488528_100365</name>
</gene>
<evidence type="ECO:0000256" key="2">
    <source>
        <dbReference type="ARBA" id="ARBA00022670"/>
    </source>
</evidence>
<organism evidence="9 10">
    <name type="scientific">Clostridium frigidicarnis</name>
    <dbReference type="NCBI Taxonomy" id="84698"/>
    <lineage>
        <taxon>Bacteria</taxon>
        <taxon>Bacillati</taxon>
        <taxon>Bacillota</taxon>
        <taxon>Clostridia</taxon>
        <taxon>Eubacteriales</taxon>
        <taxon>Clostridiaceae</taxon>
        <taxon>Clostridium</taxon>
    </lineage>
</organism>
<dbReference type="Gene3D" id="3.90.1720.10">
    <property type="entry name" value="endopeptidase domain like (from Nostoc punctiforme)"/>
    <property type="match status" value="1"/>
</dbReference>
<keyword evidence="2" id="KW-0645">Protease</keyword>
<feature type="signal peptide" evidence="7">
    <location>
        <begin position="1"/>
        <end position="28"/>
    </location>
</feature>
<protein>
    <submittedName>
        <fullName evidence="9">Putative cell wall binding repeat-containing protein</fullName>
    </submittedName>
</protein>
<dbReference type="PANTHER" id="PTHR47053:SF1">
    <property type="entry name" value="MUREIN DD-ENDOPEPTIDASE MEPH-RELATED"/>
    <property type="match status" value="1"/>
</dbReference>
<dbReference type="Gene3D" id="2.10.270.10">
    <property type="entry name" value="Cholin Binding"/>
    <property type="match status" value="3"/>
</dbReference>
<feature type="repeat" description="Cell wall-binding" evidence="6">
    <location>
        <begin position="294"/>
        <end position="313"/>
    </location>
</feature>
<evidence type="ECO:0000313" key="9">
    <source>
        <dbReference type="EMBL" id="SFA80407.1"/>
    </source>
</evidence>
<dbReference type="InterPro" id="IPR018337">
    <property type="entry name" value="Cell_wall/Cho-bd_repeat"/>
</dbReference>
<dbReference type="PROSITE" id="PS51935">
    <property type="entry name" value="NLPC_P60"/>
    <property type="match status" value="1"/>
</dbReference>
<comment type="similarity">
    <text evidence="1">Belongs to the peptidase C40 family.</text>
</comment>
<reference evidence="9 10" key="1">
    <citation type="submission" date="2016-10" db="EMBL/GenBank/DDBJ databases">
        <authorList>
            <person name="de Groot N.N."/>
        </authorList>
    </citation>
    <scope>NUCLEOTIDE SEQUENCE [LARGE SCALE GENOMIC DNA]</scope>
    <source>
        <strain evidence="9 10">DSM 12271</strain>
    </source>
</reference>
<dbReference type="OrthoDB" id="9808890at2"/>
<dbReference type="SUPFAM" id="SSF69360">
    <property type="entry name" value="Cell wall binding repeat"/>
    <property type="match status" value="1"/>
</dbReference>
<evidence type="ECO:0000313" key="10">
    <source>
        <dbReference type="Proteomes" id="UP000198619"/>
    </source>
</evidence>
<dbReference type="PROSITE" id="PS51170">
    <property type="entry name" value="CW"/>
    <property type="match status" value="1"/>
</dbReference>
<evidence type="ECO:0000259" key="8">
    <source>
        <dbReference type="PROSITE" id="PS51935"/>
    </source>
</evidence>
<dbReference type="GO" id="GO:0006508">
    <property type="term" value="P:proteolysis"/>
    <property type="evidence" value="ECO:0007669"/>
    <property type="project" value="UniProtKB-KW"/>
</dbReference>
<keyword evidence="4" id="KW-0378">Hydrolase</keyword>
<evidence type="ECO:0000256" key="3">
    <source>
        <dbReference type="ARBA" id="ARBA00022737"/>
    </source>
</evidence>
<proteinExistence type="inferred from homology"/>
<dbReference type="InterPro" id="IPR051202">
    <property type="entry name" value="Peptidase_C40"/>
</dbReference>
<dbReference type="GO" id="GO:0008234">
    <property type="term" value="F:cysteine-type peptidase activity"/>
    <property type="evidence" value="ECO:0007669"/>
    <property type="project" value="UniProtKB-KW"/>
</dbReference>
<evidence type="ECO:0000256" key="7">
    <source>
        <dbReference type="SAM" id="SignalP"/>
    </source>
</evidence>
<dbReference type="STRING" id="84698.SAMN04488528_100365"/>
<dbReference type="Pfam" id="PF00877">
    <property type="entry name" value="NLPC_P60"/>
    <property type="match status" value="1"/>
</dbReference>
<feature type="domain" description="NlpC/P60" evidence="8">
    <location>
        <begin position="35"/>
        <end position="171"/>
    </location>
</feature>
<dbReference type="PANTHER" id="PTHR47053">
    <property type="entry name" value="MUREIN DD-ENDOPEPTIDASE MEPH-RELATED"/>
    <property type="match status" value="1"/>
</dbReference>
<dbReference type="EMBL" id="FOKI01000003">
    <property type="protein sequence ID" value="SFA80407.1"/>
    <property type="molecule type" value="Genomic_DNA"/>
</dbReference>
<dbReference type="Proteomes" id="UP000198619">
    <property type="component" value="Unassembled WGS sequence"/>
</dbReference>
<dbReference type="AlphaFoldDB" id="A0A1I0VWE0"/>